<comment type="caution">
    <text evidence="2">The sequence shown here is derived from an EMBL/GenBank/DDBJ whole genome shotgun (WGS) entry which is preliminary data.</text>
</comment>
<name>A0AAV3Y4Y1_9GAST</name>
<dbReference type="AlphaFoldDB" id="A0AAV3Y4Y1"/>
<reference evidence="2 3" key="1">
    <citation type="journal article" date="2021" name="Elife">
        <title>Chloroplast acquisition without the gene transfer in kleptoplastic sea slugs, Plakobranchus ocellatus.</title>
        <authorList>
            <person name="Maeda T."/>
            <person name="Takahashi S."/>
            <person name="Yoshida T."/>
            <person name="Shimamura S."/>
            <person name="Takaki Y."/>
            <person name="Nagai Y."/>
            <person name="Toyoda A."/>
            <person name="Suzuki Y."/>
            <person name="Arimoto A."/>
            <person name="Ishii H."/>
            <person name="Satoh N."/>
            <person name="Nishiyama T."/>
            <person name="Hasebe M."/>
            <person name="Maruyama T."/>
            <person name="Minagawa J."/>
            <person name="Obokata J."/>
            <person name="Shigenobu S."/>
        </authorList>
    </citation>
    <scope>NUCLEOTIDE SEQUENCE [LARGE SCALE GENOMIC DNA]</scope>
</reference>
<keyword evidence="1" id="KW-0732">Signal</keyword>
<dbReference type="Proteomes" id="UP000735302">
    <property type="component" value="Unassembled WGS sequence"/>
</dbReference>
<proteinExistence type="predicted"/>
<accession>A0AAV3Y4Y1</accession>
<dbReference type="PANTHER" id="PTHR47027:SF8">
    <property type="entry name" value="RIBONUCLEASE H"/>
    <property type="match status" value="1"/>
</dbReference>
<keyword evidence="3" id="KW-1185">Reference proteome</keyword>
<dbReference type="PANTHER" id="PTHR47027">
    <property type="entry name" value="REVERSE TRANSCRIPTASE DOMAIN-CONTAINING PROTEIN"/>
    <property type="match status" value="1"/>
</dbReference>
<evidence type="ECO:0000256" key="1">
    <source>
        <dbReference type="SAM" id="SignalP"/>
    </source>
</evidence>
<evidence type="ECO:0000313" key="3">
    <source>
        <dbReference type="Proteomes" id="UP000735302"/>
    </source>
</evidence>
<organism evidence="2 3">
    <name type="scientific">Plakobranchus ocellatus</name>
    <dbReference type="NCBI Taxonomy" id="259542"/>
    <lineage>
        <taxon>Eukaryota</taxon>
        <taxon>Metazoa</taxon>
        <taxon>Spiralia</taxon>
        <taxon>Lophotrochozoa</taxon>
        <taxon>Mollusca</taxon>
        <taxon>Gastropoda</taxon>
        <taxon>Heterobranchia</taxon>
        <taxon>Euthyneura</taxon>
        <taxon>Panpulmonata</taxon>
        <taxon>Sacoglossa</taxon>
        <taxon>Placobranchoidea</taxon>
        <taxon>Plakobranchidae</taxon>
        <taxon>Plakobranchus</taxon>
    </lineage>
</organism>
<sequence>MAYFYKQLSTLRLYTALMLVLALGTPRCGTAADGQNPYAQWVHLELLGKFSGNDTMVSTKWKANVRMFFNRHGKLRKYRDRHEAEISLYKPTKRGERQGFRVLSPGFFNITSEMVLRNTQALSGLIVSRNIYNLRYAADTELTAESETELQNILDKVTETSQKKGLDLNTKRRKCMVAT</sequence>
<feature type="signal peptide" evidence="1">
    <location>
        <begin position="1"/>
        <end position="31"/>
    </location>
</feature>
<evidence type="ECO:0000313" key="2">
    <source>
        <dbReference type="EMBL" id="GFN77470.1"/>
    </source>
</evidence>
<protein>
    <submittedName>
        <fullName evidence="2">Retrovirus-related pol polyprotein from type-2 retrotransposable element r2dm</fullName>
    </submittedName>
</protein>
<feature type="chain" id="PRO_5043472637" evidence="1">
    <location>
        <begin position="32"/>
        <end position="179"/>
    </location>
</feature>
<gene>
    <name evidence="2" type="ORF">PoB_000397600</name>
</gene>
<dbReference type="EMBL" id="BLXT01000480">
    <property type="protein sequence ID" value="GFN77470.1"/>
    <property type="molecule type" value="Genomic_DNA"/>
</dbReference>